<organism evidence="14 15">
    <name type="scientific">Methylogaea oryzae</name>
    <dbReference type="NCBI Taxonomy" id="1295382"/>
    <lineage>
        <taxon>Bacteria</taxon>
        <taxon>Pseudomonadati</taxon>
        <taxon>Pseudomonadota</taxon>
        <taxon>Gammaproteobacteria</taxon>
        <taxon>Methylococcales</taxon>
        <taxon>Methylococcaceae</taxon>
        <taxon>Methylogaea</taxon>
    </lineage>
</organism>
<proteinExistence type="inferred from homology"/>
<comment type="subcellular location">
    <subcellularLocation>
        <location evidence="1">Cell inner membrane</location>
        <topology evidence="1">Single-pass type II membrane protein</topology>
        <orientation evidence="1">Periplasmic side</orientation>
    </subcellularLocation>
</comment>
<name>A0A8D4VNI7_9GAMM</name>
<dbReference type="KEGG" id="moz:MoryE10_17710"/>
<dbReference type="Gene3D" id="3.10.50.40">
    <property type="match status" value="1"/>
</dbReference>
<dbReference type="RefSeq" id="WP_082411400.1">
    <property type="nucleotide sequence ID" value="NZ_AP019782.1"/>
</dbReference>
<evidence type="ECO:0000256" key="7">
    <source>
        <dbReference type="ARBA" id="ARBA00023186"/>
    </source>
</evidence>
<dbReference type="PROSITE" id="PS01096">
    <property type="entry name" value="PPIC_PPIASE_1"/>
    <property type="match status" value="1"/>
</dbReference>
<evidence type="ECO:0000313" key="15">
    <source>
        <dbReference type="Proteomes" id="UP000824988"/>
    </source>
</evidence>
<keyword evidence="15" id="KW-1185">Reference proteome</keyword>
<feature type="domain" description="PpiC" evidence="13">
    <location>
        <begin position="256"/>
        <end position="358"/>
    </location>
</feature>
<accession>A0A8D4VNI7</accession>
<dbReference type="PROSITE" id="PS50198">
    <property type="entry name" value="PPIC_PPIASE_2"/>
    <property type="match status" value="1"/>
</dbReference>
<evidence type="ECO:0000313" key="14">
    <source>
        <dbReference type="EMBL" id="BBL71165.1"/>
    </source>
</evidence>
<keyword evidence="3" id="KW-0997">Cell inner membrane</keyword>
<evidence type="ECO:0000256" key="8">
    <source>
        <dbReference type="ARBA" id="ARBA00038408"/>
    </source>
</evidence>
<keyword evidence="11 14" id="KW-0413">Isomerase</keyword>
<dbReference type="GO" id="GO:0003755">
    <property type="term" value="F:peptidyl-prolyl cis-trans isomerase activity"/>
    <property type="evidence" value="ECO:0007669"/>
    <property type="project" value="UniProtKB-KW"/>
</dbReference>
<sequence>MLQTIRDRAHGIMAWVILISIAVPFALWGIQNYMDVGKEKPVASVGDKELFERDVSRVAEQDLSNLVGFGEQDEKVIRQQALERLIHETLLHDEVQRLRMGLGDDALRDVIQSLPYFQTDGKFDKEKYKLSMSAQGASAAGFAAQIRMAVAMDQLQHAIARTAFATPHEVDQFLRLKNQKRTAEYVLVPVAKEGAAPTAQAIEQHYRSHEAQYQTPERVSVQYVELSLDQVARQVQVNDDELKAYYEEQKASFTTQERRKVSHMLFSVEPGAKDDAYAAALGKAKQAAERLGKGADFASVAKELSDDKLSAAKGGDLGVIAKGQMDKNFEDAAFKLKAGEVSEPVKTSFGYHLIKLTELTAGKSRGFDEVKEELRQTYQRNAAEKRFYELGEKLSQVGFEHSDSLEPAAEAVGAKLQETALFTRDEGAGVAADPALRNAAFSQDVLDGHNSEAVELASGNVVVLRVKKHVVSSLRPLDEVRPQIEAHLRHEAAESAAKAKAKALFERFQQGASLADAAKSDGLAVEKPKPFGRDDTQVSPELVTATFHMARPAGNQTGKLLTSLASGEQVVVHLLEVTDGDAAAVDAQEKAKVRDLLSRSKGQAEYASLMQQLREDGDVHITANKE</sequence>
<keyword evidence="4 12" id="KW-0812">Transmembrane</keyword>
<dbReference type="InterPro" id="IPR027304">
    <property type="entry name" value="Trigger_fact/SurA_dom_sf"/>
</dbReference>
<gene>
    <name evidence="14" type="primary">ppiD</name>
    <name evidence="14" type="ORF">MoryE10_17710</name>
</gene>
<dbReference type="Pfam" id="PF13624">
    <property type="entry name" value="SurA_N_3"/>
    <property type="match status" value="1"/>
</dbReference>
<comment type="similarity">
    <text evidence="8">Belongs to the PpiD chaperone family.</text>
</comment>
<dbReference type="PANTHER" id="PTHR47529">
    <property type="entry name" value="PEPTIDYL-PROLYL CIS-TRANS ISOMERASE D"/>
    <property type="match status" value="1"/>
</dbReference>
<evidence type="ECO:0000256" key="2">
    <source>
        <dbReference type="ARBA" id="ARBA00022475"/>
    </source>
</evidence>
<keyword evidence="7" id="KW-0143">Chaperone</keyword>
<dbReference type="EMBL" id="AP019782">
    <property type="protein sequence ID" value="BBL71165.1"/>
    <property type="molecule type" value="Genomic_DNA"/>
</dbReference>
<keyword evidence="2" id="KW-1003">Cell membrane</keyword>
<dbReference type="AlphaFoldDB" id="A0A8D4VNI7"/>
<dbReference type="GO" id="GO:0005886">
    <property type="term" value="C:plasma membrane"/>
    <property type="evidence" value="ECO:0007669"/>
    <property type="project" value="UniProtKB-SubCell"/>
</dbReference>
<dbReference type="Pfam" id="PF00639">
    <property type="entry name" value="Rotamase"/>
    <property type="match status" value="1"/>
</dbReference>
<evidence type="ECO:0000256" key="10">
    <source>
        <dbReference type="ARBA" id="ARBA00042775"/>
    </source>
</evidence>
<dbReference type="SUPFAM" id="SSF54534">
    <property type="entry name" value="FKBP-like"/>
    <property type="match status" value="1"/>
</dbReference>
<evidence type="ECO:0000256" key="5">
    <source>
        <dbReference type="ARBA" id="ARBA00022989"/>
    </source>
</evidence>
<feature type="transmembrane region" description="Helical" evidence="12">
    <location>
        <begin position="12"/>
        <end position="30"/>
    </location>
</feature>
<dbReference type="InterPro" id="IPR023058">
    <property type="entry name" value="PPIase_PpiC_CS"/>
</dbReference>
<keyword evidence="11" id="KW-0697">Rotamase</keyword>
<keyword evidence="5 12" id="KW-1133">Transmembrane helix</keyword>
<evidence type="ECO:0000256" key="4">
    <source>
        <dbReference type="ARBA" id="ARBA00022692"/>
    </source>
</evidence>
<dbReference type="InterPro" id="IPR052029">
    <property type="entry name" value="PpiD_chaperone"/>
</dbReference>
<dbReference type="Proteomes" id="UP000824988">
    <property type="component" value="Chromosome"/>
</dbReference>
<protein>
    <recommendedName>
        <fullName evidence="9">Periplasmic chaperone PpiD</fullName>
    </recommendedName>
    <alternativeName>
        <fullName evidence="10">Periplasmic folding chaperone</fullName>
    </alternativeName>
</protein>
<evidence type="ECO:0000256" key="1">
    <source>
        <dbReference type="ARBA" id="ARBA00004382"/>
    </source>
</evidence>
<keyword evidence="6 12" id="KW-0472">Membrane</keyword>
<evidence type="ECO:0000256" key="3">
    <source>
        <dbReference type="ARBA" id="ARBA00022519"/>
    </source>
</evidence>
<evidence type="ECO:0000256" key="11">
    <source>
        <dbReference type="PROSITE-ProRule" id="PRU00278"/>
    </source>
</evidence>
<evidence type="ECO:0000259" key="13">
    <source>
        <dbReference type="PROSITE" id="PS50198"/>
    </source>
</evidence>
<dbReference type="InterPro" id="IPR046357">
    <property type="entry name" value="PPIase_dom_sf"/>
</dbReference>
<dbReference type="InterPro" id="IPR000297">
    <property type="entry name" value="PPIase_PpiC"/>
</dbReference>
<evidence type="ECO:0000256" key="6">
    <source>
        <dbReference type="ARBA" id="ARBA00023136"/>
    </source>
</evidence>
<evidence type="ECO:0000256" key="12">
    <source>
        <dbReference type="SAM" id="Phobius"/>
    </source>
</evidence>
<reference evidence="14" key="1">
    <citation type="submission" date="2019-06" db="EMBL/GenBank/DDBJ databases">
        <title>Complete genome sequence of Methylogaea oryzae strain JCM16910.</title>
        <authorList>
            <person name="Asakawa S."/>
        </authorList>
    </citation>
    <scope>NUCLEOTIDE SEQUENCE</scope>
    <source>
        <strain evidence="14">E10</strain>
    </source>
</reference>
<evidence type="ECO:0000256" key="9">
    <source>
        <dbReference type="ARBA" id="ARBA00040743"/>
    </source>
</evidence>
<dbReference type="SUPFAM" id="SSF109998">
    <property type="entry name" value="Triger factor/SurA peptide-binding domain-like"/>
    <property type="match status" value="1"/>
</dbReference>
<dbReference type="PANTHER" id="PTHR47529:SF1">
    <property type="entry name" value="PERIPLASMIC CHAPERONE PPID"/>
    <property type="match status" value="1"/>
</dbReference>
<dbReference type="Gene3D" id="1.10.4030.10">
    <property type="entry name" value="Porin chaperone SurA, peptide-binding domain"/>
    <property type="match status" value="1"/>
</dbReference>